<dbReference type="AlphaFoldDB" id="A0A8C5THQ1"/>
<reference evidence="1" key="2">
    <citation type="submission" date="2025-09" db="UniProtKB">
        <authorList>
            <consortium name="Ensembl"/>
        </authorList>
    </citation>
    <scope>IDENTIFICATION</scope>
</reference>
<accession>A0A8C5THQ1</accession>
<proteinExistence type="predicted"/>
<protein>
    <submittedName>
        <fullName evidence="1">Uncharacterized protein</fullName>
    </submittedName>
</protein>
<evidence type="ECO:0000313" key="1">
    <source>
        <dbReference type="Ensembl" id="ENSMCSP00000006673.1"/>
    </source>
</evidence>
<name>A0A8C5THQ1_9PASS</name>
<dbReference type="Proteomes" id="UP000694560">
    <property type="component" value="Unplaced"/>
</dbReference>
<evidence type="ECO:0000313" key="2">
    <source>
        <dbReference type="Proteomes" id="UP000694560"/>
    </source>
</evidence>
<organism evidence="1 2">
    <name type="scientific">Malurus cyaneus samueli</name>
    <dbReference type="NCBI Taxonomy" id="2593467"/>
    <lineage>
        <taxon>Eukaryota</taxon>
        <taxon>Metazoa</taxon>
        <taxon>Chordata</taxon>
        <taxon>Craniata</taxon>
        <taxon>Vertebrata</taxon>
        <taxon>Euteleostomi</taxon>
        <taxon>Archelosauria</taxon>
        <taxon>Archosauria</taxon>
        <taxon>Dinosauria</taxon>
        <taxon>Saurischia</taxon>
        <taxon>Theropoda</taxon>
        <taxon>Coelurosauria</taxon>
        <taxon>Aves</taxon>
        <taxon>Neognathae</taxon>
        <taxon>Neoaves</taxon>
        <taxon>Telluraves</taxon>
        <taxon>Australaves</taxon>
        <taxon>Passeriformes</taxon>
        <taxon>Meliphagoidea</taxon>
        <taxon>Maluridae</taxon>
        <taxon>Malurus</taxon>
    </lineage>
</organism>
<sequence length="115" mass="12367">MAGGRRGPNRSSYCRTPLCEPGAAGASAHTRGLLGHRSALTDQVRSWSGSGTGLSSPPWPLRPCCSSSSATSSRCLRALHQHLQDVWWYPPSHPPSHTSLVTWPESPCRLHLGCP</sequence>
<reference evidence="1" key="1">
    <citation type="submission" date="2025-08" db="UniProtKB">
        <authorList>
            <consortium name="Ensembl"/>
        </authorList>
    </citation>
    <scope>IDENTIFICATION</scope>
</reference>
<dbReference type="Ensembl" id="ENSMCST00000006833.1">
    <property type="protein sequence ID" value="ENSMCSP00000006673.1"/>
    <property type="gene ID" value="ENSMCSG00000004815.1"/>
</dbReference>
<keyword evidence="2" id="KW-1185">Reference proteome</keyword>